<dbReference type="InterPro" id="IPR044974">
    <property type="entry name" value="Disease_R_plants"/>
</dbReference>
<reference evidence="14" key="2">
    <citation type="journal article" date="2024" name="Plant">
        <title>Genomic evolution and insights into agronomic trait innovations of Sesamum species.</title>
        <authorList>
            <person name="Miao H."/>
            <person name="Wang L."/>
            <person name="Qu L."/>
            <person name="Liu H."/>
            <person name="Sun Y."/>
            <person name="Le M."/>
            <person name="Wang Q."/>
            <person name="Wei S."/>
            <person name="Zheng Y."/>
            <person name="Lin W."/>
            <person name="Duan Y."/>
            <person name="Cao H."/>
            <person name="Xiong S."/>
            <person name="Wang X."/>
            <person name="Wei L."/>
            <person name="Li C."/>
            <person name="Ma Q."/>
            <person name="Ju M."/>
            <person name="Zhao R."/>
            <person name="Li G."/>
            <person name="Mu C."/>
            <person name="Tian Q."/>
            <person name="Mei H."/>
            <person name="Zhang T."/>
            <person name="Gao T."/>
            <person name="Zhang H."/>
        </authorList>
    </citation>
    <scope>NUCLEOTIDE SEQUENCE</scope>
    <source>
        <strain evidence="14">G02</strain>
    </source>
</reference>
<evidence type="ECO:0000259" key="11">
    <source>
        <dbReference type="Pfam" id="PF00931"/>
    </source>
</evidence>
<gene>
    <name evidence="14" type="ORF">Sradi_1063800</name>
</gene>
<keyword evidence="7" id="KW-0677">Repeat</keyword>
<evidence type="ECO:0000256" key="1">
    <source>
        <dbReference type="ARBA" id="ARBA00002074"/>
    </source>
</evidence>
<dbReference type="Gene3D" id="1.20.5.4130">
    <property type="match status" value="1"/>
</dbReference>
<dbReference type="SUPFAM" id="SSF52058">
    <property type="entry name" value="L domain-like"/>
    <property type="match status" value="1"/>
</dbReference>
<protein>
    <submittedName>
        <fullName evidence="14">Late blight resistance proteinR1B-16</fullName>
    </submittedName>
</protein>
<evidence type="ECO:0000259" key="13">
    <source>
        <dbReference type="Pfam" id="PF23598"/>
    </source>
</evidence>
<keyword evidence="8" id="KW-0547">Nucleotide-binding</keyword>
<dbReference type="EMBL" id="JACGWJ010000004">
    <property type="protein sequence ID" value="KAL0425290.1"/>
    <property type="molecule type" value="Genomic_DNA"/>
</dbReference>
<reference evidence="14" key="1">
    <citation type="submission" date="2020-06" db="EMBL/GenBank/DDBJ databases">
        <authorList>
            <person name="Li T."/>
            <person name="Hu X."/>
            <person name="Zhang T."/>
            <person name="Song X."/>
            <person name="Zhang H."/>
            <person name="Dai N."/>
            <person name="Sheng W."/>
            <person name="Hou X."/>
            <person name="Wei L."/>
        </authorList>
    </citation>
    <scope>NUCLEOTIDE SEQUENCE</scope>
    <source>
        <strain evidence="14">G02</strain>
        <tissue evidence="14">Leaf</tissue>
    </source>
</reference>
<comment type="subcellular location">
    <subcellularLocation>
        <location evidence="2">Cytoplasm</location>
    </subcellularLocation>
</comment>
<evidence type="ECO:0000256" key="5">
    <source>
        <dbReference type="ARBA" id="ARBA00022614"/>
    </source>
</evidence>
<feature type="domain" description="Disease resistance protein winged helix" evidence="12">
    <location>
        <begin position="435"/>
        <end position="505"/>
    </location>
</feature>
<keyword evidence="4" id="KW-0963">Cytoplasm</keyword>
<dbReference type="InterPro" id="IPR038005">
    <property type="entry name" value="RX-like_CC"/>
</dbReference>
<dbReference type="GO" id="GO:0051607">
    <property type="term" value="P:defense response to virus"/>
    <property type="evidence" value="ECO:0007669"/>
    <property type="project" value="UniProtKB-ARBA"/>
</dbReference>
<dbReference type="InterPro" id="IPR032675">
    <property type="entry name" value="LRR_dom_sf"/>
</dbReference>
<keyword evidence="6" id="KW-0381">Hypersensitive response</keyword>
<dbReference type="GO" id="GO:0043531">
    <property type="term" value="F:ADP binding"/>
    <property type="evidence" value="ECO:0007669"/>
    <property type="project" value="InterPro"/>
</dbReference>
<evidence type="ECO:0000259" key="12">
    <source>
        <dbReference type="Pfam" id="PF23559"/>
    </source>
</evidence>
<dbReference type="InterPro" id="IPR002182">
    <property type="entry name" value="NB-ARC"/>
</dbReference>
<evidence type="ECO:0000256" key="4">
    <source>
        <dbReference type="ARBA" id="ARBA00022490"/>
    </source>
</evidence>
<dbReference type="GO" id="GO:0005524">
    <property type="term" value="F:ATP binding"/>
    <property type="evidence" value="ECO:0007669"/>
    <property type="project" value="UniProtKB-KW"/>
</dbReference>
<comment type="caution">
    <text evidence="14">The sequence shown here is derived from an EMBL/GenBank/DDBJ whole genome shotgun (WGS) entry which is preliminary data.</text>
</comment>
<dbReference type="Pfam" id="PF23559">
    <property type="entry name" value="WHD_DRP"/>
    <property type="match status" value="1"/>
</dbReference>
<name>A0AAW2V6A5_SESRA</name>
<dbReference type="Gene3D" id="3.80.10.10">
    <property type="entry name" value="Ribonuclease Inhibitor"/>
    <property type="match status" value="1"/>
</dbReference>
<organism evidence="14">
    <name type="scientific">Sesamum radiatum</name>
    <name type="common">Black benniseed</name>
    <dbReference type="NCBI Taxonomy" id="300843"/>
    <lineage>
        <taxon>Eukaryota</taxon>
        <taxon>Viridiplantae</taxon>
        <taxon>Streptophyta</taxon>
        <taxon>Embryophyta</taxon>
        <taxon>Tracheophyta</taxon>
        <taxon>Spermatophyta</taxon>
        <taxon>Magnoliopsida</taxon>
        <taxon>eudicotyledons</taxon>
        <taxon>Gunneridae</taxon>
        <taxon>Pentapetalae</taxon>
        <taxon>asterids</taxon>
        <taxon>lamiids</taxon>
        <taxon>Lamiales</taxon>
        <taxon>Pedaliaceae</taxon>
        <taxon>Sesamum</taxon>
    </lineage>
</organism>
<keyword evidence="9" id="KW-0611">Plant defense</keyword>
<keyword evidence="5" id="KW-0433">Leucine-rich repeat</keyword>
<dbReference type="InterPro" id="IPR058922">
    <property type="entry name" value="WHD_DRP"/>
</dbReference>
<dbReference type="SUPFAM" id="SSF52540">
    <property type="entry name" value="P-loop containing nucleoside triphosphate hydrolases"/>
    <property type="match status" value="1"/>
</dbReference>
<dbReference type="InterPro" id="IPR055414">
    <property type="entry name" value="LRR_R13L4/SHOC2-like"/>
</dbReference>
<dbReference type="GO" id="GO:0005737">
    <property type="term" value="C:cytoplasm"/>
    <property type="evidence" value="ECO:0007669"/>
    <property type="project" value="UniProtKB-SubCell"/>
</dbReference>
<dbReference type="AlphaFoldDB" id="A0AAW2V6A5"/>
<evidence type="ECO:0000256" key="10">
    <source>
        <dbReference type="ARBA" id="ARBA00022840"/>
    </source>
</evidence>
<dbReference type="Pfam" id="PF00931">
    <property type="entry name" value="NB-ARC"/>
    <property type="match status" value="1"/>
</dbReference>
<proteinExistence type="inferred from homology"/>
<evidence type="ECO:0000256" key="8">
    <source>
        <dbReference type="ARBA" id="ARBA00022741"/>
    </source>
</evidence>
<dbReference type="FunFam" id="1.10.10.10:FF:000322">
    <property type="entry name" value="Probable disease resistance protein At1g63360"/>
    <property type="match status" value="1"/>
</dbReference>
<comment type="function">
    <text evidence="1">Confers resistance to late blight (Phytophthora infestans) races carrying the avirulence gene Avr1. Resistance proteins guard the plant against pathogens that contain an appropriate avirulence protein via an indirect interaction with this avirulence protein. That triggers a defense system including the hypersensitive response, which restricts the pathogen growth.</text>
</comment>
<dbReference type="Gene3D" id="1.10.8.430">
    <property type="entry name" value="Helical domain of apoptotic protease-activating factors"/>
    <property type="match status" value="1"/>
</dbReference>
<evidence type="ECO:0000256" key="9">
    <source>
        <dbReference type="ARBA" id="ARBA00022821"/>
    </source>
</evidence>
<dbReference type="Gene3D" id="3.40.50.300">
    <property type="entry name" value="P-loop containing nucleotide triphosphate hydrolases"/>
    <property type="match status" value="1"/>
</dbReference>
<evidence type="ECO:0000256" key="2">
    <source>
        <dbReference type="ARBA" id="ARBA00004496"/>
    </source>
</evidence>
<dbReference type="Pfam" id="PF23598">
    <property type="entry name" value="LRR_14"/>
    <property type="match status" value="1"/>
</dbReference>
<feature type="domain" description="Disease resistance R13L4/SHOC-2-like LRR" evidence="13">
    <location>
        <begin position="552"/>
        <end position="756"/>
    </location>
</feature>
<dbReference type="PANTHER" id="PTHR23155">
    <property type="entry name" value="DISEASE RESISTANCE PROTEIN RP"/>
    <property type="match status" value="1"/>
</dbReference>
<keyword evidence="10" id="KW-0067">ATP-binding</keyword>
<evidence type="ECO:0000313" key="14">
    <source>
        <dbReference type="EMBL" id="KAL0425290.1"/>
    </source>
</evidence>
<dbReference type="Gene3D" id="1.10.10.10">
    <property type="entry name" value="Winged helix-like DNA-binding domain superfamily/Winged helix DNA-binding domain"/>
    <property type="match status" value="1"/>
</dbReference>
<dbReference type="FunFam" id="3.40.50.300:FF:001091">
    <property type="entry name" value="Probable disease resistance protein At1g61300"/>
    <property type="match status" value="1"/>
</dbReference>
<evidence type="ECO:0000256" key="6">
    <source>
        <dbReference type="ARBA" id="ARBA00022667"/>
    </source>
</evidence>
<dbReference type="InterPro" id="IPR042197">
    <property type="entry name" value="Apaf_helical"/>
</dbReference>
<dbReference type="GO" id="GO:0009626">
    <property type="term" value="P:plant-type hypersensitive response"/>
    <property type="evidence" value="ECO:0007669"/>
    <property type="project" value="UniProtKB-KW"/>
</dbReference>
<comment type="similarity">
    <text evidence="3">Belongs to the disease resistance NB-LRR family.</text>
</comment>
<dbReference type="PANTHER" id="PTHR23155:SF1152">
    <property type="entry name" value="AAA+ ATPASE DOMAIN-CONTAINING PROTEIN"/>
    <property type="match status" value="1"/>
</dbReference>
<dbReference type="PRINTS" id="PR00364">
    <property type="entry name" value="DISEASERSIST"/>
</dbReference>
<dbReference type="CDD" id="cd14798">
    <property type="entry name" value="RX-CC_like"/>
    <property type="match status" value="1"/>
</dbReference>
<evidence type="ECO:0000256" key="3">
    <source>
        <dbReference type="ARBA" id="ARBA00008894"/>
    </source>
</evidence>
<dbReference type="InterPro" id="IPR036388">
    <property type="entry name" value="WH-like_DNA-bd_sf"/>
</dbReference>
<accession>A0AAW2V6A5</accession>
<feature type="domain" description="NB-ARC" evidence="11">
    <location>
        <begin position="185"/>
        <end position="352"/>
    </location>
</feature>
<evidence type="ECO:0000256" key="7">
    <source>
        <dbReference type="ARBA" id="ARBA00022737"/>
    </source>
</evidence>
<sequence>MAYAALVSLAQTLEQIMNHHQYCSIPLICEEQLFESLLQKLSFLQAFLEDYSQNGGETVEGLEGRIRDVAYRAEDIIESHVSDQISPQDERYGVKNGLKQLISAILKAASSLNSCNRSMELELQNVDDLQMVMEEINSIVEQVMSIQNSFRVEDLQLSNTSAPASSGGAPNDGNKMVGFDEDLLELKAQLCGESSKLQIISIVGMGGIGKTSLARNIFNDSLVAYHFHSHVWITVSQDYRLREVLLALIASLTNKKTDDLSNKMNEELAEYVYKSLKGRTYLIVMDDMWSTQTWDDMRRFFPDDNNGSRVLITTRLSDVAVYASSSLLHQMRFLNEEWSWNLLRDKVFEQQNCPPELERIGRSIAKSCGGLPLAITVVAGILAKVDKTQYHWEKIVKNISAAVATNDEHFSKILTLSYNCLPYHLKACFLYIGGFPEDYKISVSKLTKLWIAEGLLKPSGPKSLEELAEEYLEDLVKRNLVLIIEKRSNDKIRFCGLHDLLRDLCIQKARKEEFLHVTSNSETGIQNQRRLSIHFRIDSNLVEKCARASPIHSILYFPKYLASLSFLRGYRLLRVLDLFRACLTFITLEMTQLFHLRFLAFTCGLRKPYDRPIVPPSISKLQNLQTLMISAHGTVPLPTEMWEMPQLRHLILFQGSWLPIPAPTGGQVLENLQTLYVHNFRFTSNANEMIPNLKKLKVCYDCPFRAPWMEYCLSNLVHLCQLEILNLMFAPPWKHIADVSFDLPPNLKKLTLSRCNIPWQHMVIIGRLPNLEVLKLRDGAFIGKEWECSDGEFARLKFLLMERLELKCWRVESSQFPCLERLIINICRKLVEIPCGIGDIPTLWSIEVDQVRTSVVDSALRIQEEQRSLGNDLFQVIRGAEVI</sequence>
<dbReference type="InterPro" id="IPR027417">
    <property type="entry name" value="P-loop_NTPase"/>
</dbReference>